<dbReference type="Gene3D" id="3.20.20.450">
    <property type="entry name" value="EAL domain"/>
    <property type="match status" value="1"/>
</dbReference>
<evidence type="ECO:0000313" key="2">
    <source>
        <dbReference type="EMBL" id="OUC75545.1"/>
    </source>
</evidence>
<organism evidence="2 3">
    <name type="scientific">Gordonia lacunae</name>
    <dbReference type="NCBI Taxonomy" id="417102"/>
    <lineage>
        <taxon>Bacteria</taxon>
        <taxon>Bacillati</taxon>
        <taxon>Actinomycetota</taxon>
        <taxon>Actinomycetes</taxon>
        <taxon>Mycobacteriales</taxon>
        <taxon>Gordoniaceae</taxon>
        <taxon>Gordonia</taxon>
    </lineage>
</organism>
<evidence type="ECO:0000313" key="3">
    <source>
        <dbReference type="Proteomes" id="UP000194632"/>
    </source>
</evidence>
<accession>A0A243Q388</accession>
<dbReference type="EMBL" id="NGFO01000069">
    <property type="protein sequence ID" value="OUC75545.1"/>
    <property type="molecule type" value="Genomic_DNA"/>
</dbReference>
<dbReference type="RefSeq" id="WP_086537943.1">
    <property type="nucleotide sequence ID" value="NZ_NGFO01000069.1"/>
</dbReference>
<dbReference type="CDD" id="cd01948">
    <property type="entry name" value="EAL"/>
    <property type="match status" value="1"/>
</dbReference>
<dbReference type="PROSITE" id="PS50883">
    <property type="entry name" value="EAL"/>
    <property type="match status" value="1"/>
</dbReference>
<proteinExistence type="predicted"/>
<dbReference type="Pfam" id="PF00563">
    <property type="entry name" value="EAL"/>
    <property type="match status" value="1"/>
</dbReference>
<comment type="caution">
    <text evidence="2">The sequence shown here is derived from an EMBL/GenBank/DDBJ whole genome shotgun (WGS) entry which is preliminary data.</text>
</comment>
<dbReference type="SUPFAM" id="SSF141868">
    <property type="entry name" value="EAL domain-like"/>
    <property type="match status" value="1"/>
</dbReference>
<name>A0A243Q388_9ACTN</name>
<evidence type="ECO:0000259" key="1">
    <source>
        <dbReference type="PROSITE" id="PS50883"/>
    </source>
</evidence>
<protein>
    <recommendedName>
        <fullName evidence="1">EAL domain-containing protein</fullName>
    </recommendedName>
</protein>
<dbReference type="STRING" id="417102.CA982_25975"/>
<keyword evidence="3" id="KW-1185">Reference proteome</keyword>
<reference evidence="2 3" key="1">
    <citation type="submission" date="2017-05" db="EMBL/GenBank/DDBJ databases">
        <title>Biotechnological potential of actinobacteria isolated from South African environments.</title>
        <authorList>
            <person name="Le Roes-Hill M."/>
            <person name="Prins A."/>
            <person name="Durrell K.A."/>
        </authorList>
    </citation>
    <scope>NUCLEOTIDE SEQUENCE [LARGE SCALE GENOMIC DNA]</scope>
    <source>
        <strain evidence="2">BS2</strain>
    </source>
</reference>
<gene>
    <name evidence="2" type="ORF">CA982_25975</name>
</gene>
<dbReference type="AlphaFoldDB" id="A0A243Q388"/>
<dbReference type="InterPro" id="IPR001633">
    <property type="entry name" value="EAL_dom"/>
</dbReference>
<dbReference type="PANTHER" id="PTHR33121:SF79">
    <property type="entry name" value="CYCLIC DI-GMP PHOSPHODIESTERASE PDED-RELATED"/>
    <property type="match status" value="1"/>
</dbReference>
<dbReference type="InterPro" id="IPR050706">
    <property type="entry name" value="Cyclic-di-GMP_PDE-like"/>
</dbReference>
<sequence length="401" mass="43528">MLTIGTSVIAVSVDPYHRAVVAYGYEASAAASERFIEQVLMPISPQARFHRRSDFYWLIYLPWTGAGDDELGRNALIEAARTKLGAHTVSDGDRSWFLDVCMGVAVGDEQLAASSEDDLVRHADAALCIALSSRRAVAFASPTMQRHIRAEVDLAGWLTRSVERDFSVFYQPIVAVSDRRVVGYESLLRWHTESGVLAPDAFLSVAEGISLLAPIGRHAIGEAIRDLSGPITENVGPGTFVSLNLSGQQLWDDGLVSYVHGLIDGHGVEPSRVWVEVREDQAIRVDTSASRAIDALHDLGCTICIDDLGAGFSALRYVRDLPVDVLKVDRTLITQLADSSPDRAVVRAIGEMAAATGVTMVAEGIESEKVLPILEEFGFDYAQGYLFGRPAPLVDLFGSDR</sequence>
<dbReference type="PANTHER" id="PTHR33121">
    <property type="entry name" value="CYCLIC DI-GMP PHOSPHODIESTERASE PDEF"/>
    <property type="match status" value="1"/>
</dbReference>
<dbReference type="GO" id="GO:0071111">
    <property type="term" value="F:cyclic-guanylate-specific phosphodiesterase activity"/>
    <property type="evidence" value="ECO:0007669"/>
    <property type="project" value="InterPro"/>
</dbReference>
<dbReference type="Proteomes" id="UP000194632">
    <property type="component" value="Unassembled WGS sequence"/>
</dbReference>
<feature type="domain" description="EAL" evidence="1">
    <location>
        <begin position="147"/>
        <end position="401"/>
    </location>
</feature>
<dbReference type="SMART" id="SM00052">
    <property type="entry name" value="EAL"/>
    <property type="match status" value="1"/>
</dbReference>
<dbReference type="OrthoDB" id="23692at2"/>
<dbReference type="InterPro" id="IPR035919">
    <property type="entry name" value="EAL_sf"/>
</dbReference>